<feature type="domain" description="Translation elongation factor EFTu-like" evidence="2">
    <location>
        <begin position="18"/>
        <end position="71"/>
    </location>
</feature>
<accession>A0A8J6TLY1</accession>
<dbReference type="AlphaFoldDB" id="A0A8J6TLY1"/>
<evidence type="ECO:0000259" key="2">
    <source>
        <dbReference type="Pfam" id="PF03144"/>
    </source>
</evidence>
<proteinExistence type="predicted"/>
<dbReference type="Gene3D" id="2.40.30.10">
    <property type="entry name" value="Translation factors"/>
    <property type="match status" value="1"/>
</dbReference>
<dbReference type="Proteomes" id="UP000603434">
    <property type="component" value="Unassembled WGS sequence"/>
</dbReference>
<dbReference type="Pfam" id="PF03144">
    <property type="entry name" value="GTP_EFTU_D2"/>
    <property type="match status" value="1"/>
</dbReference>
<sequence length="85" mass="9342">MTEDQVGVVTNFYAKLGVAAIRVTGGTVRKGDLLKYKGHTTDFTEKVTSMQIEKQGVEEAKAGDLIGVIVKERVRKKDKVYKVVA</sequence>
<evidence type="ECO:0000313" key="4">
    <source>
        <dbReference type="Proteomes" id="UP000603434"/>
    </source>
</evidence>
<dbReference type="EMBL" id="JACNJH010000108">
    <property type="protein sequence ID" value="MBC8360816.1"/>
    <property type="molecule type" value="Genomic_DNA"/>
</dbReference>
<evidence type="ECO:0000256" key="1">
    <source>
        <dbReference type="ARBA" id="ARBA00023134"/>
    </source>
</evidence>
<reference evidence="3 4" key="1">
    <citation type="submission" date="2020-08" db="EMBL/GenBank/DDBJ databases">
        <title>Bridging the membrane lipid divide: bacteria of the FCB group superphylum have the potential to synthesize archaeal ether lipids.</title>
        <authorList>
            <person name="Villanueva L."/>
            <person name="Von Meijenfeldt F.A.B."/>
            <person name="Westbye A.B."/>
            <person name="Yadav S."/>
            <person name="Hopmans E.C."/>
            <person name="Dutilh B.E."/>
            <person name="Sinninghe Damste J.S."/>
        </authorList>
    </citation>
    <scope>NUCLEOTIDE SEQUENCE [LARGE SCALE GENOMIC DNA]</scope>
    <source>
        <strain evidence="3">NIOZ-UU30</strain>
    </source>
</reference>
<dbReference type="InterPro" id="IPR004161">
    <property type="entry name" value="EFTu-like_2"/>
</dbReference>
<dbReference type="InterPro" id="IPR009000">
    <property type="entry name" value="Transl_B-barrel_sf"/>
</dbReference>
<protein>
    <recommendedName>
        <fullName evidence="2">Translation elongation factor EFTu-like domain-containing protein</fullName>
    </recommendedName>
</protein>
<evidence type="ECO:0000313" key="3">
    <source>
        <dbReference type="EMBL" id="MBC8360816.1"/>
    </source>
</evidence>
<name>A0A8J6TLY1_9BACT</name>
<keyword evidence="1" id="KW-0342">GTP-binding</keyword>
<dbReference type="GO" id="GO:0005525">
    <property type="term" value="F:GTP binding"/>
    <property type="evidence" value="ECO:0007669"/>
    <property type="project" value="UniProtKB-KW"/>
</dbReference>
<dbReference type="SUPFAM" id="SSF50447">
    <property type="entry name" value="Translation proteins"/>
    <property type="match status" value="1"/>
</dbReference>
<organism evidence="3 4">
    <name type="scientific">Candidatus Desulfatibia profunda</name>
    <dbReference type="NCBI Taxonomy" id="2841695"/>
    <lineage>
        <taxon>Bacteria</taxon>
        <taxon>Pseudomonadati</taxon>
        <taxon>Thermodesulfobacteriota</taxon>
        <taxon>Desulfobacteria</taxon>
        <taxon>Desulfobacterales</taxon>
        <taxon>Desulfobacterales incertae sedis</taxon>
        <taxon>Candidatus Desulfatibia</taxon>
    </lineage>
</organism>
<keyword evidence="1" id="KW-0547">Nucleotide-binding</keyword>
<comment type="caution">
    <text evidence="3">The sequence shown here is derived from an EMBL/GenBank/DDBJ whole genome shotgun (WGS) entry which is preliminary data.</text>
</comment>
<gene>
    <name evidence="3" type="ORF">H8E23_05415</name>
</gene>